<dbReference type="EC" id="4.2.2.29" evidence="7"/>
<protein>
    <recommendedName>
        <fullName evidence="7">Endolytic murein transglycosylase</fullName>
        <ecNumber evidence="7">4.2.2.29</ecNumber>
    </recommendedName>
    <alternativeName>
        <fullName evidence="7">Peptidoglycan lytic transglycosylase</fullName>
    </alternativeName>
    <alternativeName>
        <fullName evidence="7">Peptidoglycan polymerization terminase</fullName>
    </alternativeName>
</protein>
<evidence type="ECO:0000256" key="1">
    <source>
        <dbReference type="ARBA" id="ARBA00022475"/>
    </source>
</evidence>
<dbReference type="HAMAP" id="MF_02065">
    <property type="entry name" value="MltG"/>
    <property type="match status" value="1"/>
</dbReference>
<comment type="catalytic activity">
    <reaction evidence="7">
        <text>a peptidoglycan chain = a peptidoglycan chain with N-acetyl-1,6-anhydromuramyl-[peptide] at the reducing end + a peptidoglycan chain with N-acetylglucosamine at the non-reducing end.</text>
        <dbReference type="EC" id="4.2.2.29"/>
    </reaction>
</comment>
<dbReference type="EMBL" id="LBXW01000009">
    <property type="protein sequence ID" value="KKR39367.1"/>
    <property type="molecule type" value="Genomic_DNA"/>
</dbReference>
<dbReference type="PANTHER" id="PTHR30518:SF2">
    <property type="entry name" value="ENDOLYTIC MUREIN TRANSGLYCOSYLASE"/>
    <property type="match status" value="1"/>
</dbReference>
<dbReference type="Proteomes" id="UP000034687">
    <property type="component" value="Unassembled WGS sequence"/>
</dbReference>
<dbReference type="Gene3D" id="3.30.1490.480">
    <property type="entry name" value="Endolytic murein transglycosylase"/>
    <property type="match status" value="1"/>
</dbReference>
<evidence type="ECO:0000256" key="7">
    <source>
        <dbReference type="HAMAP-Rule" id="MF_02065"/>
    </source>
</evidence>
<reference evidence="8 9" key="1">
    <citation type="journal article" date="2015" name="Nature">
        <title>rRNA introns, odd ribosomes, and small enigmatic genomes across a large radiation of phyla.</title>
        <authorList>
            <person name="Brown C.T."/>
            <person name="Hug L.A."/>
            <person name="Thomas B.C."/>
            <person name="Sharon I."/>
            <person name="Castelle C.J."/>
            <person name="Singh A."/>
            <person name="Wilkins M.J."/>
            <person name="Williams K.H."/>
            <person name="Banfield J.F."/>
        </authorList>
    </citation>
    <scope>NUCLEOTIDE SEQUENCE [LARGE SCALE GENOMIC DNA]</scope>
</reference>
<name>A0A0G0TNG7_9BACT</name>
<dbReference type="AlphaFoldDB" id="A0A0G0TNG7"/>
<dbReference type="PANTHER" id="PTHR30518">
    <property type="entry name" value="ENDOLYTIC MUREIN TRANSGLYCOSYLASE"/>
    <property type="match status" value="1"/>
</dbReference>
<keyword evidence="1 7" id="KW-1003">Cell membrane</keyword>
<dbReference type="Pfam" id="PF02618">
    <property type="entry name" value="YceG"/>
    <property type="match status" value="1"/>
</dbReference>
<keyword evidence="2 7" id="KW-0812">Transmembrane</keyword>
<sequence>MKQTLIVIVLLIASVSSALGWFYLNSKSRSPQETKAQDFLVVKGSSASAIGDKLEKEGLIKSSLAFKIYVQATGKQKSILAGEYRLLPSYSLFKVVGQLEKGPLEVWVTIPEGLRKEEIAEKFINTLGKKEDVAATFRQEFLSETKSKEGFLFPETYLFPKDASASAVSAKLLATFDKKVDSKMKEDAKSSGYTLSQLITLASIIERETKTPQERPVVSGILFKRLANRWPLQVDAALQYAVASAKCRVQSAECKWWESLTKDDLEVASPYNTYKYSGLPPAPIANPGLSSISAVIYPEESPYWFYLHDADGKIHYAKTIEEHNENIRIYLDK</sequence>
<dbReference type="GO" id="GO:0008932">
    <property type="term" value="F:lytic endotransglycosylase activity"/>
    <property type="evidence" value="ECO:0007669"/>
    <property type="project" value="UniProtKB-UniRule"/>
</dbReference>
<comment type="function">
    <text evidence="7">Functions as a peptidoglycan terminase that cleaves nascent peptidoglycan strands endolytically to terminate their elongation.</text>
</comment>
<dbReference type="NCBIfam" id="TIGR00247">
    <property type="entry name" value="endolytic transglycosylase MltG"/>
    <property type="match status" value="1"/>
</dbReference>
<comment type="similarity">
    <text evidence="7">Belongs to the transglycosylase MltG family.</text>
</comment>
<evidence type="ECO:0000256" key="2">
    <source>
        <dbReference type="ARBA" id="ARBA00022692"/>
    </source>
</evidence>
<dbReference type="GO" id="GO:0071555">
    <property type="term" value="P:cell wall organization"/>
    <property type="evidence" value="ECO:0007669"/>
    <property type="project" value="UniProtKB-KW"/>
</dbReference>
<dbReference type="GO" id="GO:0005886">
    <property type="term" value="C:plasma membrane"/>
    <property type="evidence" value="ECO:0007669"/>
    <property type="project" value="UniProtKB-UniRule"/>
</dbReference>
<organism evidence="8 9">
    <name type="scientific">Candidatus Woesebacteria bacterium GW2011_GWB1_40_101</name>
    <dbReference type="NCBI Taxonomy" id="1618575"/>
    <lineage>
        <taxon>Bacteria</taxon>
        <taxon>Candidatus Woeseibacteriota</taxon>
    </lineage>
</organism>
<accession>A0A0G0TNG7</accession>
<evidence type="ECO:0000256" key="3">
    <source>
        <dbReference type="ARBA" id="ARBA00022989"/>
    </source>
</evidence>
<evidence type="ECO:0000313" key="9">
    <source>
        <dbReference type="Proteomes" id="UP000034687"/>
    </source>
</evidence>
<dbReference type="InterPro" id="IPR003770">
    <property type="entry name" value="MLTG-like"/>
</dbReference>
<keyword evidence="3 7" id="KW-1133">Transmembrane helix</keyword>
<evidence type="ECO:0000256" key="5">
    <source>
        <dbReference type="ARBA" id="ARBA00023239"/>
    </source>
</evidence>
<evidence type="ECO:0000313" key="8">
    <source>
        <dbReference type="EMBL" id="KKR39367.1"/>
    </source>
</evidence>
<dbReference type="CDD" id="cd08010">
    <property type="entry name" value="MltG_like"/>
    <property type="match status" value="1"/>
</dbReference>
<feature type="site" description="Important for catalytic activity" evidence="7">
    <location>
        <position position="208"/>
    </location>
</feature>
<comment type="caution">
    <text evidence="8">The sequence shown here is derived from an EMBL/GenBank/DDBJ whole genome shotgun (WGS) entry which is preliminary data.</text>
</comment>
<keyword evidence="6 7" id="KW-0961">Cell wall biogenesis/degradation</keyword>
<dbReference type="GO" id="GO:0009252">
    <property type="term" value="P:peptidoglycan biosynthetic process"/>
    <property type="evidence" value="ECO:0007669"/>
    <property type="project" value="UniProtKB-UniRule"/>
</dbReference>
<evidence type="ECO:0000256" key="6">
    <source>
        <dbReference type="ARBA" id="ARBA00023316"/>
    </source>
</evidence>
<gene>
    <name evidence="7" type="primary">mltG</name>
    <name evidence="8" type="ORF">UT72_C0009G0001</name>
</gene>
<keyword evidence="5 7" id="KW-0456">Lyase</keyword>
<evidence type="ECO:0000256" key="4">
    <source>
        <dbReference type="ARBA" id="ARBA00023136"/>
    </source>
</evidence>
<dbReference type="PATRIC" id="fig|1618575.3.peg.132"/>
<keyword evidence="4 7" id="KW-0472">Membrane</keyword>
<proteinExistence type="inferred from homology"/>